<evidence type="ECO:0000313" key="3">
    <source>
        <dbReference type="EMBL" id="TFK96546.1"/>
    </source>
</evidence>
<dbReference type="Proteomes" id="UP000305067">
    <property type="component" value="Unassembled WGS sequence"/>
</dbReference>
<evidence type="ECO:0000256" key="2">
    <source>
        <dbReference type="SAM" id="Phobius"/>
    </source>
</evidence>
<organism evidence="3 4">
    <name type="scientific">Pterulicium gracile</name>
    <dbReference type="NCBI Taxonomy" id="1884261"/>
    <lineage>
        <taxon>Eukaryota</taxon>
        <taxon>Fungi</taxon>
        <taxon>Dikarya</taxon>
        <taxon>Basidiomycota</taxon>
        <taxon>Agaricomycotina</taxon>
        <taxon>Agaricomycetes</taxon>
        <taxon>Agaricomycetidae</taxon>
        <taxon>Agaricales</taxon>
        <taxon>Pleurotineae</taxon>
        <taxon>Pterulaceae</taxon>
        <taxon>Pterulicium</taxon>
    </lineage>
</organism>
<evidence type="ECO:0000256" key="1">
    <source>
        <dbReference type="SAM" id="MobiDB-lite"/>
    </source>
</evidence>
<keyword evidence="2" id="KW-0812">Transmembrane</keyword>
<sequence length="230" mass="25522">MAFLWLILCYLLFYILILISTVTLMILAGYIGLCVFYAIVPTARSVAHFASKHPIHLTRGNLDSAPKPQAVGYNISDTHGRLVIRSITHAYREVKPLVSQIHLPTLDIVVICLILLLAAFTGLMVYLGRRRARGQSMSRQLSRPHQTSSFLAQDSTLDDSERGLNTPGSTTPRLGYLIKQEVEAHANTNTFTKTLSSPKTSLFAEGVPSFFSRSERDLLAGVQEYGYHGQ</sequence>
<feature type="compositionally biased region" description="Polar residues" evidence="1">
    <location>
        <begin position="136"/>
        <end position="155"/>
    </location>
</feature>
<keyword evidence="2" id="KW-1133">Transmembrane helix</keyword>
<feature type="region of interest" description="Disordered" evidence="1">
    <location>
        <begin position="136"/>
        <end position="172"/>
    </location>
</feature>
<dbReference type="EMBL" id="ML178858">
    <property type="protein sequence ID" value="TFK96546.1"/>
    <property type="molecule type" value="Genomic_DNA"/>
</dbReference>
<keyword evidence="4" id="KW-1185">Reference proteome</keyword>
<name>A0A5C3Q4U6_9AGAR</name>
<reference evidence="3 4" key="1">
    <citation type="journal article" date="2019" name="Nat. Ecol. Evol.">
        <title>Megaphylogeny resolves global patterns of mushroom evolution.</title>
        <authorList>
            <person name="Varga T."/>
            <person name="Krizsan K."/>
            <person name="Foldi C."/>
            <person name="Dima B."/>
            <person name="Sanchez-Garcia M."/>
            <person name="Sanchez-Ramirez S."/>
            <person name="Szollosi G.J."/>
            <person name="Szarkandi J.G."/>
            <person name="Papp V."/>
            <person name="Albert L."/>
            <person name="Andreopoulos W."/>
            <person name="Angelini C."/>
            <person name="Antonin V."/>
            <person name="Barry K.W."/>
            <person name="Bougher N.L."/>
            <person name="Buchanan P."/>
            <person name="Buyck B."/>
            <person name="Bense V."/>
            <person name="Catcheside P."/>
            <person name="Chovatia M."/>
            <person name="Cooper J."/>
            <person name="Damon W."/>
            <person name="Desjardin D."/>
            <person name="Finy P."/>
            <person name="Geml J."/>
            <person name="Haridas S."/>
            <person name="Hughes K."/>
            <person name="Justo A."/>
            <person name="Karasinski D."/>
            <person name="Kautmanova I."/>
            <person name="Kiss B."/>
            <person name="Kocsube S."/>
            <person name="Kotiranta H."/>
            <person name="LaButti K.M."/>
            <person name="Lechner B.E."/>
            <person name="Liimatainen K."/>
            <person name="Lipzen A."/>
            <person name="Lukacs Z."/>
            <person name="Mihaltcheva S."/>
            <person name="Morgado L.N."/>
            <person name="Niskanen T."/>
            <person name="Noordeloos M.E."/>
            <person name="Ohm R.A."/>
            <person name="Ortiz-Santana B."/>
            <person name="Ovrebo C."/>
            <person name="Racz N."/>
            <person name="Riley R."/>
            <person name="Savchenko A."/>
            <person name="Shiryaev A."/>
            <person name="Soop K."/>
            <person name="Spirin V."/>
            <person name="Szebenyi C."/>
            <person name="Tomsovsky M."/>
            <person name="Tulloss R.E."/>
            <person name="Uehling J."/>
            <person name="Grigoriev I.V."/>
            <person name="Vagvolgyi C."/>
            <person name="Papp T."/>
            <person name="Martin F.M."/>
            <person name="Miettinen O."/>
            <person name="Hibbett D.S."/>
            <person name="Nagy L.G."/>
        </authorList>
    </citation>
    <scope>NUCLEOTIDE SEQUENCE [LARGE SCALE GENOMIC DNA]</scope>
    <source>
        <strain evidence="3 4">CBS 309.79</strain>
    </source>
</reference>
<feature type="transmembrane region" description="Helical" evidence="2">
    <location>
        <begin position="108"/>
        <end position="127"/>
    </location>
</feature>
<gene>
    <name evidence="3" type="ORF">BDV98DRAFT_305054</name>
</gene>
<feature type="transmembrane region" description="Helical" evidence="2">
    <location>
        <begin position="7"/>
        <end position="40"/>
    </location>
</feature>
<keyword evidence="2" id="KW-0472">Membrane</keyword>
<evidence type="ECO:0000313" key="4">
    <source>
        <dbReference type="Proteomes" id="UP000305067"/>
    </source>
</evidence>
<proteinExistence type="predicted"/>
<dbReference type="AlphaFoldDB" id="A0A5C3Q4U6"/>
<protein>
    <submittedName>
        <fullName evidence="3">Uncharacterized protein</fullName>
    </submittedName>
</protein>
<accession>A0A5C3Q4U6</accession>